<evidence type="ECO:0000259" key="13">
    <source>
        <dbReference type="PROSITE" id="PS50880"/>
    </source>
</evidence>
<keyword evidence="8 11" id="KW-0378">Hydrolase</keyword>
<keyword evidence="6 11" id="KW-0699">rRNA-binding</keyword>
<dbReference type="HAMAP" id="MF_01469">
    <property type="entry name" value="RNase_M5"/>
    <property type="match status" value="1"/>
</dbReference>
<dbReference type="GO" id="GO:0006364">
    <property type="term" value="P:rRNA processing"/>
    <property type="evidence" value="ECO:0007669"/>
    <property type="project" value="UniProtKB-UniRule"/>
</dbReference>
<keyword evidence="15" id="KW-1185">Reference proteome</keyword>
<evidence type="ECO:0000256" key="8">
    <source>
        <dbReference type="ARBA" id="ARBA00022801"/>
    </source>
</evidence>
<protein>
    <recommendedName>
        <fullName evidence="11 12">Ribonuclease M5</fullName>
        <ecNumber evidence="11 12">3.1.26.8</ecNumber>
    </recommendedName>
    <alternativeName>
        <fullName evidence="11">RNase M5</fullName>
    </alternativeName>
    <alternativeName>
        <fullName evidence="11">Ribosomal RNA terminal maturase M5</fullName>
    </alternativeName>
</protein>
<evidence type="ECO:0000256" key="5">
    <source>
        <dbReference type="ARBA" id="ARBA00022723"/>
    </source>
</evidence>
<evidence type="ECO:0000256" key="9">
    <source>
        <dbReference type="ARBA" id="ARBA00022842"/>
    </source>
</evidence>
<dbReference type="Gene3D" id="3.40.1360.10">
    <property type="match status" value="1"/>
</dbReference>
<keyword evidence="7 11" id="KW-0255">Endonuclease</keyword>
<evidence type="ECO:0000256" key="3">
    <source>
        <dbReference type="ARBA" id="ARBA00022552"/>
    </source>
</evidence>
<keyword evidence="1 11" id="KW-0963">Cytoplasm</keyword>
<dbReference type="AlphaFoldDB" id="A0A410Q9I7"/>
<dbReference type="InterPro" id="IPR025156">
    <property type="entry name" value="RNase_M5_C"/>
</dbReference>
<dbReference type="GO" id="GO:0005737">
    <property type="term" value="C:cytoplasm"/>
    <property type="evidence" value="ECO:0007669"/>
    <property type="project" value="UniProtKB-SubCell"/>
</dbReference>
<comment type="function">
    <text evidence="11">Required for correct processing of both the 5' and 3' ends of 5S rRNA precursor. Cleaves both sides of a double-stranded region yielding mature 5S rRNA in one step.</text>
</comment>
<keyword evidence="5" id="KW-0479">Metal-binding</keyword>
<dbReference type="SUPFAM" id="SSF110455">
    <property type="entry name" value="Toprim domain"/>
    <property type="match status" value="1"/>
</dbReference>
<comment type="subcellular location">
    <subcellularLocation>
        <location evidence="11">Cytoplasm</location>
    </subcellularLocation>
</comment>
<evidence type="ECO:0000256" key="4">
    <source>
        <dbReference type="ARBA" id="ARBA00022722"/>
    </source>
</evidence>
<dbReference type="PANTHER" id="PTHR39156">
    <property type="entry name" value="RIBONUCLEASE M5"/>
    <property type="match status" value="1"/>
</dbReference>
<reference evidence="15" key="1">
    <citation type="submission" date="2019-01" db="EMBL/GenBank/DDBJ databases">
        <title>Draft genomes of a novel of Sporanaerobacter strains.</title>
        <authorList>
            <person name="Ma S."/>
        </authorList>
    </citation>
    <scope>NUCLEOTIDE SEQUENCE [LARGE SCALE GENOMIC DNA]</scope>
    <source>
        <strain evidence="15">NJN-17</strain>
    </source>
</reference>
<dbReference type="FunFam" id="3.40.1360.10:FF:000006">
    <property type="entry name" value="Ribonuclease M5"/>
    <property type="match status" value="1"/>
</dbReference>
<keyword evidence="9" id="KW-0460">Magnesium</keyword>
<dbReference type="KEGG" id="spoa:EQM13_02625"/>
<dbReference type="PANTHER" id="PTHR39156:SF1">
    <property type="entry name" value="RIBONUCLEASE M5"/>
    <property type="match status" value="1"/>
</dbReference>
<organism evidence="14 15">
    <name type="scientific">Acidilutibacter cellobiosedens</name>
    <dbReference type="NCBI Taxonomy" id="2507161"/>
    <lineage>
        <taxon>Bacteria</taxon>
        <taxon>Bacillati</taxon>
        <taxon>Bacillota</taxon>
        <taxon>Tissierellia</taxon>
        <taxon>Tissierellales</taxon>
        <taxon>Acidilutibacteraceae</taxon>
        <taxon>Acidilutibacter</taxon>
    </lineage>
</organism>
<dbReference type="RefSeq" id="WP_071139498.1">
    <property type="nucleotide sequence ID" value="NZ_CP035282.1"/>
</dbReference>
<comment type="catalytic activity">
    <reaction evidence="11">
        <text>Endonucleolytic cleavage of RNA, removing 21 and 42 nucleotides, respectively, from the 5'- and 3'-termini of a 5S-rRNA precursor.</text>
        <dbReference type="EC" id="3.1.26.8"/>
    </reaction>
</comment>
<keyword evidence="4 11" id="KW-0540">Nuclease</keyword>
<evidence type="ECO:0000313" key="14">
    <source>
        <dbReference type="EMBL" id="QAT60548.1"/>
    </source>
</evidence>
<sequence length="182" mass="20673">MIKEIIVVEGKDDIRAVKNAVDAEVIATGGYGYSKELINRLKKISERRGVIILTDPDFEGERIRRNISKDLKNCKHAFLPRRKALKKGDIGVENAGKEDIIEALKKARPASVKRIEKFTHDDMINFGLTGSNNSKRRREILGEILGIGYGNSKQFLNRLNNYGISKEEFIDGLKEMEKWNGR</sequence>
<dbReference type="Pfam" id="PF01751">
    <property type="entry name" value="Toprim"/>
    <property type="match status" value="1"/>
</dbReference>
<dbReference type="EC" id="3.1.26.8" evidence="11 12"/>
<keyword evidence="10 11" id="KW-0694">RNA-binding</keyword>
<dbReference type="CDD" id="cd01027">
    <property type="entry name" value="TOPRIM_RNase_M5_like"/>
    <property type="match status" value="1"/>
</dbReference>
<evidence type="ECO:0000256" key="6">
    <source>
        <dbReference type="ARBA" id="ARBA00022730"/>
    </source>
</evidence>
<gene>
    <name evidence="11 14" type="primary">rnmV</name>
    <name evidence="14" type="ORF">EQM13_02625</name>
</gene>
<accession>A0A410Q9I7</accession>
<keyword evidence="2 11" id="KW-0690">Ribosome biogenesis</keyword>
<dbReference type="GO" id="GO:0046872">
    <property type="term" value="F:metal ion binding"/>
    <property type="evidence" value="ECO:0007669"/>
    <property type="project" value="UniProtKB-KW"/>
</dbReference>
<dbReference type="GO" id="GO:0043822">
    <property type="term" value="F:ribonuclease M5 activity"/>
    <property type="evidence" value="ECO:0007669"/>
    <property type="project" value="UniProtKB-UniRule"/>
</dbReference>
<dbReference type="InterPro" id="IPR034141">
    <property type="entry name" value="TOPRIM_RNase_M5-like"/>
</dbReference>
<dbReference type="OrthoDB" id="9791329at2"/>
<dbReference type="NCBIfam" id="TIGR00334">
    <property type="entry name" value="5S_RNA_mat_M5"/>
    <property type="match status" value="1"/>
</dbReference>
<dbReference type="EMBL" id="CP035282">
    <property type="protein sequence ID" value="QAT60548.1"/>
    <property type="molecule type" value="Genomic_DNA"/>
</dbReference>
<keyword evidence="3 11" id="KW-0698">rRNA processing</keyword>
<dbReference type="GO" id="GO:0019843">
    <property type="term" value="F:rRNA binding"/>
    <property type="evidence" value="ECO:0007669"/>
    <property type="project" value="UniProtKB-KW"/>
</dbReference>
<proteinExistence type="inferred from homology"/>
<evidence type="ECO:0000256" key="1">
    <source>
        <dbReference type="ARBA" id="ARBA00022490"/>
    </source>
</evidence>
<dbReference type="InterPro" id="IPR006171">
    <property type="entry name" value="TOPRIM_dom"/>
</dbReference>
<dbReference type="PROSITE" id="PS50880">
    <property type="entry name" value="TOPRIM"/>
    <property type="match status" value="1"/>
</dbReference>
<name>A0A410Q9I7_9FIRM</name>
<evidence type="ECO:0000256" key="2">
    <source>
        <dbReference type="ARBA" id="ARBA00022517"/>
    </source>
</evidence>
<evidence type="ECO:0000313" key="15">
    <source>
        <dbReference type="Proteomes" id="UP000287969"/>
    </source>
</evidence>
<evidence type="ECO:0000256" key="11">
    <source>
        <dbReference type="HAMAP-Rule" id="MF_01469"/>
    </source>
</evidence>
<comment type="similarity">
    <text evidence="11">Belongs to the ribonuclease M5 family.</text>
</comment>
<feature type="domain" description="Toprim" evidence="13">
    <location>
        <begin position="3"/>
        <end position="86"/>
    </location>
</feature>
<evidence type="ECO:0000256" key="10">
    <source>
        <dbReference type="ARBA" id="ARBA00022884"/>
    </source>
</evidence>
<dbReference type="Proteomes" id="UP000287969">
    <property type="component" value="Chromosome"/>
</dbReference>
<evidence type="ECO:0000256" key="12">
    <source>
        <dbReference type="NCBIfam" id="TIGR00334"/>
    </source>
</evidence>
<dbReference type="Pfam" id="PF13331">
    <property type="entry name" value="DUF4093"/>
    <property type="match status" value="1"/>
</dbReference>
<dbReference type="InterPro" id="IPR004466">
    <property type="entry name" value="RNase_M5"/>
</dbReference>
<dbReference type="SMART" id="SM00493">
    <property type="entry name" value="TOPRIM"/>
    <property type="match status" value="1"/>
</dbReference>
<evidence type="ECO:0000256" key="7">
    <source>
        <dbReference type="ARBA" id="ARBA00022759"/>
    </source>
</evidence>